<protein>
    <recommendedName>
        <fullName evidence="5 13">Coatomer subunit epsilon</fullName>
    </recommendedName>
</protein>
<dbReference type="GO" id="GO:0006888">
    <property type="term" value="P:endoplasmic reticulum to Golgi vesicle-mediated transport"/>
    <property type="evidence" value="ECO:0007669"/>
    <property type="project" value="TreeGrafter"/>
</dbReference>
<dbReference type="InterPro" id="IPR019734">
    <property type="entry name" value="TPR_rpt"/>
</dbReference>
<dbReference type="PANTHER" id="PTHR10805:SF0">
    <property type="entry name" value="COATOMER SUBUNIT EPSILON"/>
    <property type="match status" value="1"/>
</dbReference>
<evidence type="ECO:0000313" key="14">
    <source>
        <dbReference type="EMBL" id="SVE93153.1"/>
    </source>
</evidence>
<dbReference type="AlphaFoldDB" id="A0A4Y7NJU0"/>
<keyword evidence="6 13" id="KW-0813">Transport</keyword>
<dbReference type="SMART" id="SM00028">
    <property type="entry name" value="TPR"/>
    <property type="match status" value="1"/>
</dbReference>
<evidence type="ECO:0000256" key="13">
    <source>
        <dbReference type="PIRNR" id="PIRNR016478"/>
    </source>
</evidence>
<dbReference type="GO" id="GO:0006890">
    <property type="term" value="P:retrograde vesicle-mediated transport, Golgi to endoplasmic reticulum"/>
    <property type="evidence" value="ECO:0007669"/>
    <property type="project" value="UniProtKB-UniRule"/>
</dbReference>
<dbReference type="Gene3D" id="1.25.40.10">
    <property type="entry name" value="Tetratricopeptide repeat domain"/>
    <property type="match status" value="1"/>
</dbReference>
<reference evidence="14" key="1">
    <citation type="submission" date="2018-08" db="EMBL/GenBank/DDBJ databases">
        <authorList>
            <person name="Cornetti L."/>
        </authorList>
    </citation>
    <scope>NUCLEOTIDE SEQUENCE</scope>
    <source>
        <strain evidence="14">DE-FRO-2-1</strain>
    </source>
</reference>
<dbReference type="PANTHER" id="PTHR10805">
    <property type="entry name" value="COATOMER SUBUNIT EPSILON"/>
    <property type="match status" value="1"/>
</dbReference>
<keyword evidence="12 13" id="KW-0968">Cytoplasmic vesicle</keyword>
<evidence type="ECO:0000256" key="12">
    <source>
        <dbReference type="ARBA" id="ARBA00023329"/>
    </source>
</evidence>
<dbReference type="GO" id="GO:0006891">
    <property type="term" value="P:intra-Golgi vesicle-mediated transport"/>
    <property type="evidence" value="ECO:0007669"/>
    <property type="project" value="TreeGrafter"/>
</dbReference>
<comment type="subunit">
    <text evidence="4">Oligomeric complex that consists of at least the alpha, beta, beta', gamma, delta, epsilon and zeta subunits.</text>
</comment>
<evidence type="ECO:0000256" key="10">
    <source>
        <dbReference type="ARBA" id="ARBA00023034"/>
    </source>
</evidence>
<dbReference type="GO" id="GO:0000139">
    <property type="term" value="C:Golgi membrane"/>
    <property type="evidence" value="ECO:0007669"/>
    <property type="project" value="UniProtKB-SubCell"/>
</dbReference>
<name>A0A4Y7NJU0_9CRUS</name>
<evidence type="ECO:0000256" key="6">
    <source>
        <dbReference type="ARBA" id="ARBA00022448"/>
    </source>
</evidence>
<evidence type="ECO:0000256" key="9">
    <source>
        <dbReference type="ARBA" id="ARBA00022927"/>
    </source>
</evidence>
<dbReference type="GO" id="GO:0015031">
    <property type="term" value="P:protein transport"/>
    <property type="evidence" value="ECO:0007669"/>
    <property type="project" value="UniProtKB-UniRule"/>
</dbReference>
<accession>A0A4Y7NJU0</accession>
<evidence type="ECO:0000256" key="2">
    <source>
        <dbReference type="ARBA" id="ARBA00004347"/>
    </source>
</evidence>
<gene>
    <name evidence="14" type="primary">EOG090X0A8E</name>
</gene>
<keyword evidence="11 13" id="KW-0472">Membrane</keyword>
<comment type="similarity">
    <text evidence="3 13">Belongs to the COPE family.</text>
</comment>
<keyword evidence="10 13" id="KW-0333">Golgi apparatus</keyword>
<evidence type="ECO:0000256" key="11">
    <source>
        <dbReference type="ARBA" id="ARBA00023136"/>
    </source>
</evidence>
<evidence type="ECO:0000256" key="4">
    <source>
        <dbReference type="ARBA" id="ARBA00011775"/>
    </source>
</evidence>
<proteinExistence type="evidence at transcript level"/>
<evidence type="ECO:0000256" key="5">
    <source>
        <dbReference type="ARBA" id="ARBA00015828"/>
    </source>
</evidence>
<keyword evidence="8 13" id="KW-0931">ER-Golgi transport</keyword>
<evidence type="ECO:0000256" key="7">
    <source>
        <dbReference type="ARBA" id="ARBA00022490"/>
    </source>
</evidence>
<comment type="subcellular location">
    <subcellularLocation>
        <location evidence="2">Cytoplasmic vesicle</location>
        <location evidence="2">COPI-coated vesicle membrane</location>
        <topology evidence="2">Peripheral membrane protein</topology>
        <orientation evidence="2">Cytoplasmic side</orientation>
    </subcellularLocation>
    <subcellularLocation>
        <location evidence="1">Golgi apparatus membrane</location>
        <topology evidence="1">Peripheral membrane protein</topology>
        <orientation evidence="1">Cytoplasmic side</orientation>
    </subcellularLocation>
</comment>
<organism evidence="14">
    <name type="scientific">Moina brachiata</name>
    <dbReference type="NCBI Taxonomy" id="675436"/>
    <lineage>
        <taxon>Eukaryota</taxon>
        <taxon>Metazoa</taxon>
        <taxon>Ecdysozoa</taxon>
        <taxon>Arthropoda</taxon>
        <taxon>Crustacea</taxon>
        <taxon>Branchiopoda</taxon>
        <taxon>Diplostraca</taxon>
        <taxon>Cladocera</taxon>
        <taxon>Anomopoda</taxon>
        <taxon>Moinidae</taxon>
        <taxon>Moina</taxon>
    </lineage>
</organism>
<evidence type="ECO:0000256" key="3">
    <source>
        <dbReference type="ARBA" id="ARBA00008827"/>
    </source>
</evidence>
<dbReference type="InterPro" id="IPR011990">
    <property type="entry name" value="TPR-like_helical_dom_sf"/>
</dbReference>
<dbReference type="GO" id="GO:0030126">
    <property type="term" value="C:COPI vesicle coat"/>
    <property type="evidence" value="ECO:0007669"/>
    <property type="project" value="TreeGrafter"/>
</dbReference>
<dbReference type="EMBL" id="LR023534">
    <property type="protein sequence ID" value="SVE93153.1"/>
    <property type="molecule type" value="mRNA"/>
</dbReference>
<evidence type="ECO:0000256" key="8">
    <source>
        <dbReference type="ARBA" id="ARBA00022892"/>
    </source>
</evidence>
<evidence type="ECO:0000256" key="1">
    <source>
        <dbReference type="ARBA" id="ARBA00004255"/>
    </source>
</evidence>
<dbReference type="SUPFAM" id="SSF48452">
    <property type="entry name" value="TPR-like"/>
    <property type="match status" value="1"/>
</dbReference>
<dbReference type="GO" id="GO:0005198">
    <property type="term" value="F:structural molecule activity"/>
    <property type="evidence" value="ECO:0007669"/>
    <property type="project" value="UniProtKB-UniRule"/>
</dbReference>
<keyword evidence="9 13" id="KW-0653">Protein transport</keyword>
<comment type="function">
    <text evidence="13">The coatomer is a cytosolic protein complex that binds to dilysine motifs and reversibly associates with Golgi non-clathrin-coated vesicles, which further mediate biosynthetic protein transport from the ER, via the Golgi up to the trans Golgi network. The coatomer complex is required for budding from Golgi membranes, and is essential for the retrograde Golgi-to-ER transport of dilysine-tagged proteins.</text>
</comment>
<dbReference type="PIRSF" id="PIRSF016478">
    <property type="entry name" value="Coatomer_esu"/>
    <property type="match status" value="1"/>
</dbReference>
<dbReference type="Pfam" id="PF04733">
    <property type="entry name" value="Coatomer_E"/>
    <property type="match status" value="1"/>
</dbReference>
<dbReference type="InterPro" id="IPR006822">
    <property type="entry name" value="Coatomer_esu"/>
</dbReference>
<sequence length="312" mass="34842">MPDNHGDNDELYEIKAHFFIGNYQTAINEAQKLKIQDPELKKKRDELVYRSFIALKKYSVVCKDIQNSTNVELHPLKDLAEYLGQPAKRQDIVQKLELEYSGNFNIENHVALIVAGTILYLEGSLESALKILHQSNNLECHALMLQILLKMDRLDMAKKQLKLMQEIDDDAVLTQLTSAWVNLSTGGEKLQEAYYTFEELADKHAATPSLLNGQATCLIGQGKYEEAEAKLQEALEKDSNNTETLINMTVLSHLTGKSVETCNRSLNQLSDSAASVSFTTPSLCVNNEFQQGIASYQVNPPGNVDKSNFGSV</sequence>
<keyword evidence="7 13" id="KW-0963">Cytoplasm</keyword>